<reference evidence="3" key="1">
    <citation type="submission" date="2020-10" db="EMBL/GenBank/DDBJ databases">
        <authorList>
            <person name="Gilroy R."/>
        </authorList>
    </citation>
    <scope>NUCLEOTIDE SEQUENCE</scope>
    <source>
        <strain evidence="3">CHK176-6737</strain>
    </source>
</reference>
<dbReference type="GO" id="GO:0005886">
    <property type="term" value="C:plasma membrane"/>
    <property type="evidence" value="ECO:0007669"/>
    <property type="project" value="TreeGrafter"/>
</dbReference>
<dbReference type="Proteomes" id="UP000824125">
    <property type="component" value="Unassembled WGS sequence"/>
</dbReference>
<feature type="compositionally biased region" description="Low complexity" evidence="1">
    <location>
        <begin position="511"/>
        <end position="525"/>
    </location>
</feature>
<dbReference type="GO" id="GO:0015293">
    <property type="term" value="F:symporter activity"/>
    <property type="evidence" value="ECO:0007669"/>
    <property type="project" value="InterPro"/>
</dbReference>
<feature type="transmembrane region" description="Helical" evidence="2">
    <location>
        <begin position="89"/>
        <end position="111"/>
    </location>
</feature>
<protein>
    <submittedName>
        <fullName evidence="3">MFS transporter</fullName>
    </submittedName>
</protein>
<feature type="transmembrane region" description="Helical" evidence="2">
    <location>
        <begin position="290"/>
        <end position="314"/>
    </location>
</feature>
<dbReference type="GO" id="GO:0008643">
    <property type="term" value="P:carbohydrate transport"/>
    <property type="evidence" value="ECO:0007669"/>
    <property type="project" value="InterPro"/>
</dbReference>
<feature type="transmembrane region" description="Helical" evidence="2">
    <location>
        <begin position="48"/>
        <end position="68"/>
    </location>
</feature>
<feature type="transmembrane region" description="Helical" evidence="2">
    <location>
        <begin position="259"/>
        <end position="284"/>
    </location>
</feature>
<keyword evidence="2" id="KW-0812">Transmembrane</keyword>
<feature type="region of interest" description="Disordered" evidence="1">
    <location>
        <begin position="511"/>
        <end position="535"/>
    </location>
</feature>
<dbReference type="GO" id="GO:0006814">
    <property type="term" value="P:sodium ion transport"/>
    <property type="evidence" value="ECO:0007669"/>
    <property type="project" value="InterPro"/>
</dbReference>
<dbReference type="InterPro" id="IPR001927">
    <property type="entry name" value="Na/Gal_symport"/>
</dbReference>
<keyword evidence="2" id="KW-0472">Membrane</keyword>
<evidence type="ECO:0000256" key="2">
    <source>
        <dbReference type="SAM" id="Phobius"/>
    </source>
</evidence>
<gene>
    <name evidence="3" type="ORF">IAD23_05760</name>
</gene>
<organism evidence="3 4">
    <name type="scientific">Candidatus Scybalenecus merdavium</name>
    <dbReference type="NCBI Taxonomy" id="2840939"/>
    <lineage>
        <taxon>Bacteria</taxon>
        <taxon>Bacillati</taxon>
        <taxon>Bacillota</taxon>
        <taxon>Clostridia</taxon>
        <taxon>Eubacteriales</taxon>
        <taxon>Oscillospiraceae</taxon>
        <taxon>Oscillospiraceae incertae sedis</taxon>
        <taxon>Candidatus Scybalenecus</taxon>
    </lineage>
</organism>
<feature type="transmembrane region" description="Helical" evidence="2">
    <location>
        <begin position="460"/>
        <end position="481"/>
    </location>
</feature>
<evidence type="ECO:0000256" key="1">
    <source>
        <dbReference type="SAM" id="MobiDB-lite"/>
    </source>
</evidence>
<comment type="caution">
    <text evidence="3">The sequence shown here is derived from an EMBL/GenBank/DDBJ whole genome shotgun (WGS) entry which is preliminary data.</text>
</comment>
<feature type="transmembrane region" description="Helical" evidence="2">
    <location>
        <begin position="359"/>
        <end position="378"/>
    </location>
</feature>
<feature type="transmembrane region" description="Helical" evidence="2">
    <location>
        <begin position="417"/>
        <end position="435"/>
    </location>
</feature>
<feature type="transmembrane region" description="Helical" evidence="2">
    <location>
        <begin position="123"/>
        <end position="151"/>
    </location>
</feature>
<dbReference type="InterPro" id="IPR039672">
    <property type="entry name" value="MFS_2"/>
</dbReference>
<evidence type="ECO:0000313" key="3">
    <source>
        <dbReference type="EMBL" id="HIU69450.1"/>
    </source>
</evidence>
<feature type="transmembrane region" description="Helical" evidence="2">
    <location>
        <begin position="326"/>
        <end position="347"/>
    </location>
</feature>
<dbReference type="InterPro" id="IPR036259">
    <property type="entry name" value="MFS_trans_sf"/>
</dbReference>
<dbReference type="PANTHER" id="PTHR11328">
    <property type="entry name" value="MAJOR FACILITATOR SUPERFAMILY DOMAIN-CONTAINING PROTEIN"/>
    <property type="match status" value="1"/>
</dbReference>
<dbReference type="Pfam" id="PF13347">
    <property type="entry name" value="MFS_2"/>
    <property type="match status" value="1"/>
</dbReference>
<name>A0A9D1MV45_9FIRM</name>
<dbReference type="Gene3D" id="1.20.1250.20">
    <property type="entry name" value="MFS general substrate transporter like domains"/>
    <property type="match status" value="1"/>
</dbReference>
<keyword evidence="2" id="KW-1133">Transmembrane helix</keyword>
<dbReference type="EMBL" id="DVNM01000031">
    <property type="protein sequence ID" value="HIU69450.1"/>
    <property type="molecule type" value="Genomic_DNA"/>
</dbReference>
<proteinExistence type="predicted"/>
<dbReference type="PANTHER" id="PTHR11328:SF24">
    <property type="entry name" value="MAJOR FACILITATOR SUPERFAMILY (MFS) PROFILE DOMAIN-CONTAINING PROTEIN"/>
    <property type="match status" value="1"/>
</dbReference>
<feature type="transmembrane region" description="Helical" evidence="2">
    <location>
        <begin position="21"/>
        <end position="42"/>
    </location>
</feature>
<accession>A0A9D1MV45</accession>
<sequence length="535" mass="58361">MSKKNKTLVYSNTYTPKERNMYLLGMLGQNMIYNIVSTGLYFYFQNVIFVPAMALGIIMAIGRVWDAINDPIMGTIVDRTHSKWGKCRPYLIFAPAVIGIITILCFCNGIYTQASPTGQVLILVWMAVGYLMWDIAFTAADVPLWGITALMTDSEKDRSKILAFARIAAGIGGIMVLITTIGQAIGGLFQKGIDTTDTVAMNNAMQKGFVLTAVVCTVIGTLLFQCAAYTKERVSQTEERHTLIENIKLMWQNKPYRQILISSILRAPLQLLMIVAMTLLTYYFGNGNMMTALLQLVIIGGAVFGGQFGAMALVPKIIEKVEKKTFYNACSLIGAIPFVLIFVVYSLADPAKGGLDQPLWLAIAFFVFLLAGASMGAVNVMQSVMIADCVDYEEYVNPKGIRPDGIFFSGQSFCTKLGAGIATIISSLVYEYVGYSDSNVEAMVNALNNGANFKTDYEPYAAAMMFLVSIPPAIGLLLSVIPTIKYALSDKEHARILEELKVLRAKRAEATGEAAPAADTASQPAESDAPENKKE</sequence>
<feature type="transmembrane region" description="Helical" evidence="2">
    <location>
        <begin position="209"/>
        <end position="230"/>
    </location>
</feature>
<feature type="transmembrane region" description="Helical" evidence="2">
    <location>
        <begin position="163"/>
        <end position="189"/>
    </location>
</feature>
<evidence type="ECO:0000313" key="4">
    <source>
        <dbReference type="Proteomes" id="UP000824125"/>
    </source>
</evidence>
<dbReference type="AlphaFoldDB" id="A0A9D1MV45"/>
<dbReference type="NCBIfam" id="TIGR00792">
    <property type="entry name" value="gph"/>
    <property type="match status" value="1"/>
</dbReference>
<dbReference type="SUPFAM" id="SSF103473">
    <property type="entry name" value="MFS general substrate transporter"/>
    <property type="match status" value="1"/>
</dbReference>
<reference evidence="3" key="2">
    <citation type="journal article" date="2021" name="PeerJ">
        <title>Extensive microbial diversity within the chicken gut microbiome revealed by metagenomics and culture.</title>
        <authorList>
            <person name="Gilroy R."/>
            <person name="Ravi A."/>
            <person name="Getino M."/>
            <person name="Pursley I."/>
            <person name="Horton D.L."/>
            <person name="Alikhan N.F."/>
            <person name="Baker D."/>
            <person name="Gharbi K."/>
            <person name="Hall N."/>
            <person name="Watson M."/>
            <person name="Adriaenssens E.M."/>
            <person name="Foster-Nyarko E."/>
            <person name="Jarju S."/>
            <person name="Secka A."/>
            <person name="Antonio M."/>
            <person name="Oren A."/>
            <person name="Chaudhuri R.R."/>
            <person name="La Ragione R."/>
            <person name="Hildebrand F."/>
            <person name="Pallen M.J."/>
        </authorList>
    </citation>
    <scope>NUCLEOTIDE SEQUENCE</scope>
    <source>
        <strain evidence="3">CHK176-6737</strain>
    </source>
</reference>